<evidence type="ECO:0000256" key="1">
    <source>
        <dbReference type="ARBA" id="ARBA00002868"/>
    </source>
</evidence>
<protein>
    <recommendedName>
        <fullName evidence="3">Large ribosomal RNA subunit accumulation protein YceD</fullName>
    </recommendedName>
    <alternativeName>
        <fullName evidence="5">23S rRNA accumulation protein YceD</fullName>
    </alternativeName>
</protein>
<keyword evidence="4" id="KW-0690">Ribosome biogenesis</keyword>
<evidence type="ECO:0000256" key="2">
    <source>
        <dbReference type="ARBA" id="ARBA00010740"/>
    </source>
</evidence>
<keyword evidence="8" id="KW-1185">Reference proteome</keyword>
<dbReference type="GO" id="GO:0005829">
    <property type="term" value="C:cytosol"/>
    <property type="evidence" value="ECO:0007669"/>
    <property type="project" value="TreeGrafter"/>
</dbReference>
<dbReference type="PANTHER" id="PTHR38099:SF1">
    <property type="entry name" value="LARGE RIBOSOMAL RNA SUBUNIT ACCUMULATION PROTEIN YCED"/>
    <property type="match status" value="1"/>
</dbReference>
<dbReference type="EMBL" id="VDUY01000002">
    <property type="protein sequence ID" value="TXL67351.1"/>
    <property type="molecule type" value="Genomic_DNA"/>
</dbReference>
<comment type="caution">
    <text evidence="7">The sequence shown here is derived from an EMBL/GenBank/DDBJ whole genome shotgun (WGS) entry which is preliminary data.</text>
</comment>
<dbReference type="PANTHER" id="PTHR38099">
    <property type="entry name" value="LARGE RIBOSOMAL RNA SUBUNIT ACCUMULATION PROTEIN YCED"/>
    <property type="match status" value="1"/>
</dbReference>
<name>A0A5C8P1C1_9BURK</name>
<accession>A0A5C8P1C1</accession>
<dbReference type="GO" id="GO:0042254">
    <property type="term" value="P:ribosome biogenesis"/>
    <property type="evidence" value="ECO:0007669"/>
    <property type="project" value="UniProtKB-KW"/>
</dbReference>
<dbReference type="InterPro" id="IPR003772">
    <property type="entry name" value="YceD"/>
</dbReference>
<evidence type="ECO:0000256" key="6">
    <source>
        <dbReference type="SAM" id="MobiDB-lite"/>
    </source>
</evidence>
<comment type="function">
    <text evidence="1">Plays a role in synthesis, processing and/or stability of 23S rRNA.</text>
</comment>
<evidence type="ECO:0000256" key="4">
    <source>
        <dbReference type="ARBA" id="ARBA00022517"/>
    </source>
</evidence>
<evidence type="ECO:0000256" key="5">
    <source>
        <dbReference type="ARBA" id="ARBA00031841"/>
    </source>
</evidence>
<evidence type="ECO:0000256" key="3">
    <source>
        <dbReference type="ARBA" id="ARBA00015716"/>
    </source>
</evidence>
<dbReference type="OrthoDB" id="5297600at2"/>
<reference evidence="7 8" key="1">
    <citation type="submission" date="2019-06" db="EMBL/GenBank/DDBJ databases">
        <title>Quisquiliibacterium sp. nov., isolated from a maize field.</title>
        <authorList>
            <person name="Lin S.-Y."/>
            <person name="Tsai C.-F."/>
            <person name="Young C.-C."/>
        </authorList>
    </citation>
    <scope>NUCLEOTIDE SEQUENCE [LARGE SCALE GENOMIC DNA]</scope>
    <source>
        <strain evidence="7 8">CC-CFT501</strain>
    </source>
</reference>
<dbReference type="RefSeq" id="WP_147703644.1">
    <property type="nucleotide sequence ID" value="NZ_VDUY01000002.1"/>
</dbReference>
<dbReference type="Proteomes" id="UP000321548">
    <property type="component" value="Unassembled WGS sequence"/>
</dbReference>
<dbReference type="Pfam" id="PF02620">
    <property type="entry name" value="YceD"/>
    <property type="match status" value="1"/>
</dbReference>
<evidence type="ECO:0000313" key="7">
    <source>
        <dbReference type="EMBL" id="TXL67351.1"/>
    </source>
</evidence>
<comment type="similarity">
    <text evidence="2">Belongs to the DUF177 domain family.</text>
</comment>
<evidence type="ECO:0000313" key="8">
    <source>
        <dbReference type="Proteomes" id="UP000321548"/>
    </source>
</evidence>
<gene>
    <name evidence="7" type="ORF">FHP08_07050</name>
</gene>
<dbReference type="AlphaFoldDB" id="A0A5C8P1C1"/>
<proteinExistence type="inferred from homology"/>
<dbReference type="InterPro" id="IPR039255">
    <property type="entry name" value="YceD_bac"/>
</dbReference>
<feature type="region of interest" description="Disordered" evidence="6">
    <location>
        <begin position="149"/>
        <end position="187"/>
    </location>
</feature>
<organism evidence="7 8">
    <name type="scientific">Zeimonas arvi</name>
    <dbReference type="NCBI Taxonomy" id="2498847"/>
    <lineage>
        <taxon>Bacteria</taxon>
        <taxon>Pseudomonadati</taxon>
        <taxon>Pseudomonadota</taxon>
        <taxon>Betaproteobacteria</taxon>
        <taxon>Burkholderiales</taxon>
        <taxon>Burkholderiaceae</taxon>
        <taxon>Zeimonas</taxon>
    </lineage>
</organism>
<sequence>MENTSDTHRLPLIVDSRELARTGRTLDGGFAVRSLERLASLLSRDEGGLVWRVRGERRQRADGGHDDFLHLGVDGRVAMQCVRCLGDASVAVHVDRGFRLVGSEAQAAREDTEESELDVLVGGARFDLGELIEDEAIMSLPPIARHENCSLPVEAGDPDPGQAAVPSQDEARANPFAALTELKKRDR</sequence>